<evidence type="ECO:0000259" key="8">
    <source>
        <dbReference type="PROSITE" id="PS50928"/>
    </source>
</evidence>
<feature type="transmembrane region" description="Helical" evidence="7">
    <location>
        <begin position="241"/>
        <end position="263"/>
    </location>
</feature>
<evidence type="ECO:0000256" key="3">
    <source>
        <dbReference type="ARBA" id="ARBA00022475"/>
    </source>
</evidence>
<keyword evidence="5 7" id="KW-1133">Transmembrane helix</keyword>
<dbReference type="InterPro" id="IPR000515">
    <property type="entry name" value="MetI-like"/>
</dbReference>
<evidence type="ECO:0000256" key="4">
    <source>
        <dbReference type="ARBA" id="ARBA00022692"/>
    </source>
</evidence>
<dbReference type="InterPro" id="IPR045621">
    <property type="entry name" value="BPD_transp_1_N"/>
</dbReference>
<keyword evidence="10" id="KW-1185">Reference proteome</keyword>
<feature type="domain" description="ABC transmembrane type-1" evidence="8">
    <location>
        <begin position="95"/>
        <end position="299"/>
    </location>
</feature>
<evidence type="ECO:0000256" key="6">
    <source>
        <dbReference type="ARBA" id="ARBA00023136"/>
    </source>
</evidence>
<dbReference type="Pfam" id="PF19300">
    <property type="entry name" value="BPD_transp_1_N"/>
    <property type="match status" value="1"/>
</dbReference>
<keyword evidence="4 7" id="KW-0812">Transmembrane</keyword>
<feature type="transmembrane region" description="Helical" evidence="7">
    <location>
        <begin position="181"/>
        <end position="204"/>
    </location>
</feature>
<dbReference type="PANTHER" id="PTHR43163">
    <property type="entry name" value="DIPEPTIDE TRANSPORT SYSTEM PERMEASE PROTEIN DPPB-RELATED"/>
    <property type="match status" value="1"/>
</dbReference>
<dbReference type="Pfam" id="PF00528">
    <property type="entry name" value="BPD_transp_1"/>
    <property type="match status" value="1"/>
</dbReference>
<dbReference type="RefSeq" id="WP_195895834.1">
    <property type="nucleotide sequence ID" value="NZ_JADOGI010000034.1"/>
</dbReference>
<evidence type="ECO:0000256" key="2">
    <source>
        <dbReference type="ARBA" id="ARBA00022448"/>
    </source>
</evidence>
<dbReference type="PROSITE" id="PS50928">
    <property type="entry name" value="ABC_TM1"/>
    <property type="match status" value="1"/>
</dbReference>
<dbReference type="InterPro" id="IPR035906">
    <property type="entry name" value="MetI-like_sf"/>
</dbReference>
<dbReference type="CDD" id="cd06261">
    <property type="entry name" value="TM_PBP2"/>
    <property type="match status" value="1"/>
</dbReference>
<organism evidence="9 10">
    <name type="scientific">Nonomuraea cypriaca</name>
    <dbReference type="NCBI Taxonomy" id="1187855"/>
    <lineage>
        <taxon>Bacteria</taxon>
        <taxon>Bacillati</taxon>
        <taxon>Actinomycetota</taxon>
        <taxon>Actinomycetes</taxon>
        <taxon>Streptosporangiales</taxon>
        <taxon>Streptosporangiaceae</taxon>
        <taxon>Nonomuraea</taxon>
    </lineage>
</organism>
<dbReference type="SUPFAM" id="SSF161098">
    <property type="entry name" value="MetI-like"/>
    <property type="match status" value="1"/>
</dbReference>
<comment type="similarity">
    <text evidence="7">Belongs to the binding-protein-dependent transport system permease family.</text>
</comment>
<feature type="transmembrane region" description="Helical" evidence="7">
    <location>
        <begin position="283"/>
        <end position="305"/>
    </location>
</feature>
<reference evidence="9" key="1">
    <citation type="submission" date="2020-11" db="EMBL/GenBank/DDBJ databases">
        <title>Whole-genome analyses of Nonomuraea sp. K274.</title>
        <authorList>
            <person name="Veyisoglu A."/>
        </authorList>
    </citation>
    <scope>NUCLEOTIDE SEQUENCE</scope>
    <source>
        <strain evidence="9">K274</strain>
    </source>
</reference>
<dbReference type="AlphaFoldDB" id="A0A931ABD6"/>
<dbReference type="GO" id="GO:0005886">
    <property type="term" value="C:plasma membrane"/>
    <property type="evidence" value="ECO:0007669"/>
    <property type="project" value="UniProtKB-SubCell"/>
</dbReference>
<evidence type="ECO:0000256" key="7">
    <source>
        <dbReference type="RuleBase" id="RU363032"/>
    </source>
</evidence>
<keyword evidence="2 7" id="KW-0813">Transport</keyword>
<dbReference type="Proteomes" id="UP000605361">
    <property type="component" value="Unassembled WGS sequence"/>
</dbReference>
<keyword evidence="6 7" id="KW-0472">Membrane</keyword>
<name>A0A931ABD6_9ACTN</name>
<gene>
    <name evidence="9" type="ORF">ITP53_14165</name>
</gene>
<accession>A0A931ABD6</accession>
<feature type="transmembrane region" description="Helical" evidence="7">
    <location>
        <begin position="133"/>
        <end position="161"/>
    </location>
</feature>
<comment type="caution">
    <text evidence="9">The sequence shown here is derived from an EMBL/GenBank/DDBJ whole genome shotgun (WGS) entry which is preliminary data.</text>
</comment>
<keyword evidence="3" id="KW-1003">Cell membrane</keyword>
<evidence type="ECO:0000313" key="9">
    <source>
        <dbReference type="EMBL" id="MBF8186865.1"/>
    </source>
</evidence>
<feature type="transmembrane region" description="Helical" evidence="7">
    <location>
        <begin position="99"/>
        <end position="121"/>
    </location>
</feature>
<protein>
    <submittedName>
        <fullName evidence="9">ABC transporter permease</fullName>
    </submittedName>
</protein>
<dbReference type="PANTHER" id="PTHR43163:SF3">
    <property type="entry name" value="PEPTIDE ABC TRANSPORTER PERMEASE PROTEIN"/>
    <property type="match status" value="1"/>
</dbReference>
<dbReference type="GO" id="GO:0055085">
    <property type="term" value="P:transmembrane transport"/>
    <property type="evidence" value="ECO:0007669"/>
    <property type="project" value="InterPro"/>
</dbReference>
<evidence type="ECO:0000313" key="10">
    <source>
        <dbReference type="Proteomes" id="UP000605361"/>
    </source>
</evidence>
<proteinExistence type="inferred from homology"/>
<sequence>MARVVGMALARALVLLVAVSVLVFGATELLPSDAAQSRTGGRAGAEQLEQVREELGLHLPAWQRYLSWLAGLCRGEVGTSLVTDRPVAQIVAERLPATLTLAGCALAVAVPLTLLLAWLVGTASPRWRGPFSAVVTGVAAVPQVVFATGLIVLFAVVLGWLPPVSLLPAEGVSPFDVERLALPAMALAVPAAAFGAGLLGGAVADTVRRPHVRDAVARGLPRHRVAFRHVAPFLLAPAVRVLALTAGALIAATAVVEMMFGYAGLGELLVSSIGTRDTPVVQAVAMLGAVIVLAGSAVADVLGALSDPDRGDVRAPA</sequence>
<dbReference type="EMBL" id="JADOGI010000034">
    <property type="protein sequence ID" value="MBF8186865.1"/>
    <property type="molecule type" value="Genomic_DNA"/>
</dbReference>
<comment type="subcellular location">
    <subcellularLocation>
        <location evidence="1 7">Cell membrane</location>
        <topology evidence="1 7">Multi-pass membrane protein</topology>
    </subcellularLocation>
</comment>
<evidence type="ECO:0000256" key="5">
    <source>
        <dbReference type="ARBA" id="ARBA00022989"/>
    </source>
</evidence>
<dbReference type="Gene3D" id="1.10.3720.10">
    <property type="entry name" value="MetI-like"/>
    <property type="match status" value="1"/>
</dbReference>
<evidence type="ECO:0000256" key="1">
    <source>
        <dbReference type="ARBA" id="ARBA00004651"/>
    </source>
</evidence>